<feature type="binding site" evidence="11">
    <location>
        <begin position="303"/>
        <end position="307"/>
    </location>
    <ligand>
        <name>FMN</name>
        <dbReference type="ChEBI" id="CHEBI:58210"/>
    </ligand>
</feature>
<dbReference type="EMBL" id="JAHBCL010000032">
    <property type="protein sequence ID" value="MBS7528139.1"/>
    <property type="molecule type" value="Genomic_DNA"/>
</dbReference>
<dbReference type="PROSITE" id="PS00787">
    <property type="entry name" value="CHORISMATE_SYNTHASE_1"/>
    <property type="match status" value="1"/>
</dbReference>
<dbReference type="NCBIfam" id="NF003793">
    <property type="entry name" value="PRK05382.1"/>
    <property type="match status" value="1"/>
</dbReference>
<evidence type="ECO:0000256" key="4">
    <source>
        <dbReference type="ARBA" id="ARBA00022605"/>
    </source>
</evidence>
<feature type="binding site" evidence="11">
    <location>
        <position position="47"/>
    </location>
    <ligand>
        <name>NADP(+)</name>
        <dbReference type="ChEBI" id="CHEBI:58349"/>
    </ligand>
</feature>
<evidence type="ECO:0000256" key="1">
    <source>
        <dbReference type="ARBA" id="ARBA00005044"/>
    </source>
</evidence>
<evidence type="ECO:0000256" key="2">
    <source>
        <dbReference type="ARBA" id="ARBA00008014"/>
    </source>
</evidence>
<dbReference type="Pfam" id="PF01264">
    <property type="entry name" value="Chorismate_synt"/>
    <property type="match status" value="1"/>
</dbReference>
<evidence type="ECO:0000256" key="7">
    <source>
        <dbReference type="ARBA" id="ARBA00022827"/>
    </source>
</evidence>
<keyword evidence="8 11" id="KW-0521">NADP</keyword>
<feature type="binding site" evidence="11">
    <location>
        <position position="288"/>
    </location>
    <ligand>
        <name>FMN</name>
        <dbReference type="ChEBI" id="CHEBI:58210"/>
    </ligand>
</feature>
<dbReference type="SUPFAM" id="SSF103263">
    <property type="entry name" value="Chorismate synthase, AroC"/>
    <property type="match status" value="1"/>
</dbReference>
<keyword evidence="5 11" id="KW-0285">Flavoprotein</keyword>
<comment type="cofactor">
    <cofactor evidence="11 12">
        <name>FMNH2</name>
        <dbReference type="ChEBI" id="CHEBI:57618"/>
    </cofactor>
    <text evidence="11 12">Reduced FMN (FMNH(2)).</text>
</comment>
<dbReference type="GO" id="GO:0004107">
    <property type="term" value="F:chorismate synthase activity"/>
    <property type="evidence" value="ECO:0007669"/>
    <property type="project" value="UniProtKB-EC"/>
</dbReference>
<evidence type="ECO:0000256" key="6">
    <source>
        <dbReference type="ARBA" id="ARBA00022643"/>
    </source>
</evidence>
<sequence>MSSRIGQCFTVSLFGESHGAGIGCVIEGIPAGTPLDLEQIRKRLNQRRPGKDQYSTPRQEADSFDILSGYFMDHTTGTPLCAVFRNSDTRSKDYQSLKMHFRPGHADFTGGEKYRGANDYRGGGHFSARLTAALVFAGAIAEQLIEAQGIKVMTQVQGVGPLRAESFETLELTDAVVNQLDGEGYAIQKSVEADFLKAVDDARMALDSIGGIVEGVILNVPVGLGEPFYDAFESRLAHGLFAIPAVKGVSFGKGFDFVNMRGSEANDLFYADGDVVKTRTNNNAGINGGISNGMPIWFKCAFKPTPSIAKPQETLNRSTMQTETLEIKGRHDPCVALRAATVVRAMTAIITYDLWLESKRR</sequence>
<comment type="catalytic activity">
    <reaction evidence="11 12">
        <text>5-O-(1-carboxyvinyl)-3-phosphoshikimate = chorismate + phosphate</text>
        <dbReference type="Rhea" id="RHEA:21020"/>
        <dbReference type="ChEBI" id="CHEBI:29748"/>
        <dbReference type="ChEBI" id="CHEBI:43474"/>
        <dbReference type="ChEBI" id="CHEBI:57701"/>
        <dbReference type="EC" id="4.2.3.5"/>
    </reaction>
</comment>
<dbReference type="HAMAP" id="MF_00300">
    <property type="entry name" value="Chorismate_synth"/>
    <property type="match status" value="1"/>
</dbReference>
<organism evidence="13 14">
    <name type="scientific">Fusibacter paucivorans</name>
    <dbReference type="NCBI Taxonomy" id="76009"/>
    <lineage>
        <taxon>Bacteria</taxon>
        <taxon>Bacillati</taxon>
        <taxon>Bacillota</taxon>
        <taxon>Clostridia</taxon>
        <taxon>Eubacteriales</taxon>
        <taxon>Eubacteriales Family XII. Incertae Sedis</taxon>
        <taxon>Fusibacter</taxon>
    </lineage>
</organism>
<keyword evidence="4 11" id="KW-0028">Amino-acid biosynthesis</keyword>
<evidence type="ECO:0000256" key="8">
    <source>
        <dbReference type="ARBA" id="ARBA00022857"/>
    </source>
</evidence>
<dbReference type="PROSITE" id="PS00788">
    <property type="entry name" value="CHORISMATE_SYNTHASE_2"/>
    <property type="match status" value="1"/>
</dbReference>
<dbReference type="Gene3D" id="3.60.150.10">
    <property type="entry name" value="Chorismate synthase AroC"/>
    <property type="match status" value="1"/>
</dbReference>
<comment type="subunit">
    <text evidence="11">Homotetramer.</text>
</comment>
<dbReference type="RefSeq" id="WP_213237996.1">
    <property type="nucleotide sequence ID" value="NZ_JAHBCL010000032.1"/>
</dbReference>
<gene>
    <name evidence="11 13" type="primary">aroC</name>
    <name evidence="13" type="ORF">KHM83_15740</name>
</gene>
<evidence type="ECO:0000256" key="9">
    <source>
        <dbReference type="ARBA" id="ARBA00023141"/>
    </source>
</evidence>
<comment type="pathway">
    <text evidence="1 11 12">Metabolic intermediate biosynthesis; chorismate biosynthesis; chorismate from D-erythrose 4-phosphate and phosphoenolpyruvate: step 7/7.</text>
</comment>
<evidence type="ECO:0000256" key="3">
    <source>
        <dbReference type="ARBA" id="ARBA00013036"/>
    </source>
</evidence>
<evidence type="ECO:0000256" key="5">
    <source>
        <dbReference type="ARBA" id="ARBA00022630"/>
    </source>
</evidence>
<accession>A0ABS5PUQ7</accession>
<dbReference type="InterPro" id="IPR035904">
    <property type="entry name" value="Chorismate_synth_AroC_sf"/>
</dbReference>
<dbReference type="EC" id="4.2.3.5" evidence="3 11"/>
<name>A0ABS5PUQ7_9FIRM</name>
<evidence type="ECO:0000256" key="12">
    <source>
        <dbReference type="RuleBase" id="RU000605"/>
    </source>
</evidence>
<dbReference type="InterPro" id="IPR000453">
    <property type="entry name" value="Chorismate_synth"/>
</dbReference>
<comment type="function">
    <text evidence="11">Catalyzes the anti-1,4-elimination of the C-3 phosphate and the C-6 proR hydrogen from 5-enolpyruvylshikimate-3-phosphate (EPSP) to yield chorismate, which is the branch point compound that serves as the starting substrate for the three terminal pathways of aromatic amino acid biosynthesis. This reaction introduces a second double bond into the aromatic ring system.</text>
</comment>
<comment type="caution">
    <text evidence="11">Lacks conserved residue(s) required for the propagation of feature annotation.</text>
</comment>
<keyword evidence="7 11" id="KW-0274">FAD</keyword>
<dbReference type="InterPro" id="IPR020541">
    <property type="entry name" value="Chorismate_synthase_CS"/>
</dbReference>
<comment type="similarity">
    <text evidence="2 11 12">Belongs to the chorismate synthase family.</text>
</comment>
<reference evidence="13 14" key="1">
    <citation type="submission" date="2021-05" db="EMBL/GenBank/DDBJ databases">
        <title>Fusibacter ferrireducens sp. nov., an anaerobic, sulfur- and Fe-reducing bacterium isolated from the mangrove sediment.</title>
        <authorList>
            <person name="Qiu D."/>
        </authorList>
    </citation>
    <scope>NUCLEOTIDE SEQUENCE [LARGE SCALE GENOMIC DNA]</scope>
    <source>
        <strain evidence="13 14">DSM 12116</strain>
    </source>
</reference>
<feature type="binding site" evidence="11">
    <location>
        <position position="330"/>
    </location>
    <ligand>
        <name>FMN</name>
        <dbReference type="ChEBI" id="CHEBI:58210"/>
    </ligand>
</feature>
<keyword evidence="6 11" id="KW-0288">FMN</keyword>
<evidence type="ECO:0000313" key="14">
    <source>
        <dbReference type="Proteomes" id="UP000746471"/>
    </source>
</evidence>
<proteinExistence type="inferred from homology"/>
<dbReference type="CDD" id="cd07304">
    <property type="entry name" value="Chorismate_synthase"/>
    <property type="match status" value="1"/>
</dbReference>
<dbReference type="NCBIfam" id="TIGR00033">
    <property type="entry name" value="aroC"/>
    <property type="match status" value="1"/>
</dbReference>
<dbReference type="PANTHER" id="PTHR21085:SF0">
    <property type="entry name" value="CHORISMATE SYNTHASE"/>
    <property type="match status" value="1"/>
</dbReference>
<feature type="binding site" evidence="11">
    <location>
        <begin position="125"/>
        <end position="127"/>
    </location>
    <ligand>
        <name>FMN</name>
        <dbReference type="ChEBI" id="CHEBI:58210"/>
    </ligand>
</feature>
<dbReference type="PANTHER" id="PTHR21085">
    <property type="entry name" value="CHORISMATE SYNTHASE"/>
    <property type="match status" value="1"/>
</dbReference>
<keyword evidence="10 11" id="KW-0456">Lyase</keyword>
<evidence type="ECO:0000256" key="10">
    <source>
        <dbReference type="ARBA" id="ARBA00023239"/>
    </source>
</evidence>
<evidence type="ECO:0000256" key="11">
    <source>
        <dbReference type="HAMAP-Rule" id="MF_00300"/>
    </source>
</evidence>
<comment type="caution">
    <text evidence="13">The sequence shown here is derived from an EMBL/GenBank/DDBJ whole genome shotgun (WGS) entry which is preliminary data.</text>
</comment>
<dbReference type="Proteomes" id="UP000746471">
    <property type="component" value="Unassembled WGS sequence"/>
</dbReference>
<evidence type="ECO:0000313" key="13">
    <source>
        <dbReference type="EMBL" id="MBS7528139.1"/>
    </source>
</evidence>
<keyword evidence="9 11" id="KW-0057">Aromatic amino acid biosynthesis</keyword>
<keyword evidence="14" id="KW-1185">Reference proteome</keyword>
<protein>
    <recommendedName>
        <fullName evidence="3 11">Chorismate synthase</fullName>
        <shortName evidence="11">CS</shortName>
        <ecNumber evidence="3 11">4.2.3.5</ecNumber>
    </recommendedName>
    <alternativeName>
        <fullName evidence="11">5-enolpyruvylshikimate-3-phosphate phospholyase</fullName>
    </alternativeName>
</protein>
<dbReference type="PIRSF" id="PIRSF001456">
    <property type="entry name" value="Chorismate_synth"/>
    <property type="match status" value="1"/>
</dbReference>